<dbReference type="GO" id="GO:0016747">
    <property type="term" value="F:acyltransferase activity, transferring groups other than amino-acyl groups"/>
    <property type="evidence" value="ECO:0007669"/>
    <property type="project" value="InterPro"/>
</dbReference>
<dbReference type="Pfam" id="PF00583">
    <property type="entry name" value="Acetyltransf_1"/>
    <property type="match status" value="1"/>
</dbReference>
<dbReference type="RefSeq" id="WP_188358755.1">
    <property type="nucleotide sequence ID" value="NZ_BMDC01000001.1"/>
</dbReference>
<evidence type="ECO:0000313" key="3">
    <source>
        <dbReference type="Proteomes" id="UP000600171"/>
    </source>
</evidence>
<keyword evidence="3" id="KW-1185">Reference proteome</keyword>
<dbReference type="InterPro" id="IPR000182">
    <property type="entry name" value="GNAT_dom"/>
</dbReference>
<dbReference type="CDD" id="cd04301">
    <property type="entry name" value="NAT_SF"/>
    <property type="match status" value="1"/>
</dbReference>
<dbReference type="Proteomes" id="UP000600171">
    <property type="component" value="Unassembled WGS sequence"/>
</dbReference>
<dbReference type="Gene3D" id="3.40.630.30">
    <property type="match status" value="1"/>
</dbReference>
<feature type="domain" description="N-acetyltransferase" evidence="1">
    <location>
        <begin position="12"/>
        <end position="196"/>
    </location>
</feature>
<dbReference type="PROSITE" id="PS51186">
    <property type="entry name" value="GNAT"/>
    <property type="match status" value="1"/>
</dbReference>
<gene>
    <name evidence="2" type="ORF">GCM10007359_05110</name>
</gene>
<dbReference type="SUPFAM" id="SSF55729">
    <property type="entry name" value="Acyl-CoA N-acyltransferases (Nat)"/>
    <property type="match status" value="1"/>
</dbReference>
<proteinExistence type="predicted"/>
<name>A0A917IPI9_9MICC</name>
<dbReference type="AlphaFoldDB" id="A0A917IPI9"/>
<dbReference type="InterPro" id="IPR016181">
    <property type="entry name" value="Acyl_CoA_acyltransferase"/>
</dbReference>
<evidence type="ECO:0000259" key="1">
    <source>
        <dbReference type="PROSITE" id="PS51186"/>
    </source>
</evidence>
<organism evidence="2 3">
    <name type="scientific">Rothia aerolata</name>
    <dbReference type="NCBI Taxonomy" id="1812262"/>
    <lineage>
        <taxon>Bacteria</taxon>
        <taxon>Bacillati</taxon>
        <taxon>Actinomycetota</taxon>
        <taxon>Actinomycetes</taxon>
        <taxon>Micrococcales</taxon>
        <taxon>Micrococcaceae</taxon>
        <taxon>Rothia</taxon>
    </lineage>
</organism>
<accession>A0A917IPI9</accession>
<comment type="caution">
    <text evidence="2">The sequence shown here is derived from an EMBL/GenBank/DDBJ whole genome shotgun (WGS) entry which is preliminary data.</text>
</comment>
<dbReference type="EMBL" id="BMDC01000001">
    <property type="protein sequence ID" value="GGH58665.1"/>
    <property type="molecule type" value="Genomic_DNA"/>
</dbReference>
<evidence type="ECO:0000313" key="2">
    <source>
        <dbReference type="EMBL" id="GGH58665.1"/>
    </source>
</evidence>
<protein>
    <recommendedName>
        <fullName evidence="1">N-acetyltransferase domain-containing protein</fullName>
    </recommendedName>
</protein>
<reference evidence="2 3" key="1">
    <citation type="journal article" date="2014" name="Int. J. Syst. Evol. Microbiol.">
        <title>Complete genome sequence of Corynebacterium casei LMG S-19264T (=DSM 44701T), isolated from a smear-ripened cheese.</title>
        <authorList>
            <consortium name="US DOE Joint Genome Institute (JGI-PGF)"/>
            <person name="Walter F."/>
            <person name="Albersmeier A."/>
            <person name="Kalinowski J."/>
            <person name="Ruckert C."/>
        </authorList>
    </citation>
    <scope>NUCLEOTIDE SEQUENCE [LARGE SCALE GENOMIC DNA]</scope>
    <source>
        <strain evidence="2 3">CCM 8669</strain>
    </source>
</reference>
<sequence>MFSIDESSFEDFTTRLATADDASAIWSLLQVAARPDASEEERARKGFVQGQMGQDGAAAWAGAEAADRGAVVVEDSSTGSIVGALFFTGVPPVKEGLPPMVLGIATVVAEKLNPATTLAYGPLAVSDDFAGRGLASLLIHRVAEIAARLGRTHLAAGVEDANRASLGLHQHLGAEVFGNFKRQERGYHVVGFALVD</sequence>